<organism evidence="3">
    <name type="scientific">bioreactor metagenome</name>
    <dbReference type="NCBI Taxonomy" id="1076179"/>
    <lineage>
        <taxon>unclassified sequences</taxon>
        <taxon>metagenomes</taxon>
        <taxon>ecological metagenomes</taxon>
    </lineage>
</organism>
<evidence type="ECO:0000259" key="1">
    <source>
        <dbReference type="Pfam" id="PF02625"/>
    </source>
</evidence>
<dbReference type="Pfam" id="PF13478">
    <property type="entry name" value="XdhC_C"/>
    <property type="match status" value="1"/>
</dbReference>
<evidence type="ECO:0000313" key="3">
    <source>
        <dbReference type="EMBL" id="MPM02530.1"/>
    </source>
</evidence>
<sequence length="600" mass="64551">MNTTVLQQAAYLSEHNQVFVFVIILKTEGSASRSQGTMVVDREGAITGTIGGGETEAYAQRQALILLSTQERSRHLMFTVQQGEIQDAGTVHLLLLACTSESLQKAFIQFRSWEEHQLHHVMGIQLHPSLSLMGLCEGGATIGEVHPNFLEQAKKALEDESPRYIETPSWTCHLSIPVKAHNLLLIGGGHVNQAVAHLAHTVGLPTQVVETRCAFATEELFPFAKSRIVAPTLKEALSEMHINRHTACVIASHAFDEESARLLLERDITYLGVLGSRHKAKKLAASFAGHPEALHKLHCPIGLDIGSETPQEIAVSVIAEIMKVFHQKTGSSLRNLGRKVVLVRGGGDLATGVILRLHRSGYRVIVLETEQPSVIRTTVSLAQAMYAGTVVVEGIQGRRCANIKEAFNLLEVNTIPILADPTMECLQEIQPVCLVDAIMAKRNLGTSIGDAPLVIALGPGFEAGVDADVVIETKRGHSLGRIIRAGSAIPNTGIPGLVDGFGKERVLHSPKAGIFNSNLTIGELVHAGQVIATVDTEPITAPIDGKLRGLLNSGLYVSEHFKVADIDPRGAEADHTTVSEKAYAIAGAVLEVLDGFLNRA</sequence>
<dbReference type="InterPro" id="IPR003777">
    <property type="entry name" value="XdhC_CoxI"/>
</dbReference>
<dbReference type="EMBL" id="VSSQ01000875">
    <property type="protein sequence ID" value="MPM02530.1"/>
    <property type="molecule type" value="Genomic_DNA"/>
</dbReference>
<gene>
    <name evidence="3" type="ORF">SDC9_48779</name>
</gene>
<dbReference type="NCBIfam" id="TIGR03309">
    <property type="entry name" value="matur_yqeB"/>
    <property type="match status" value="1"/>
</dbReference>
<dbReference type="InterPro" id="IPR027051">
    <property type="entry name" value="XdhC_Rossmann_dom"/>
</dbReference>
<protein>
    <recommendedName>
        <fullName evidence="4">Xanthine dehydrogenase</fullName>
    </recommendedName>
</protein>
<dbReference type="PANTHER" id="PTHR30388:SF6">
    <property type="entry name" value="XANTHINE DEHYDROGENASE SUBUNIT A-RELATED"/>
    <property type="match status" value="1"/>
</dbReference>
<dbReference type="AlphaFoldDB" id="A0A644WFD1"/>
<feature type="domain" description="XdhC Rossmann" evidence="2">
    <location>
        <begin position="183"/>
        <end position="321"/>
    </location>
</feature>
<dbReference type="Pfam" id="PF02625">
    <property type="entry name" value="XdhC_CoxI"/>
    <property type="match status" value="1"/>
</dbReference>
<comment type="caution">
    <text evidence="3">The sequence shown here is derived from an EMBL/GenBank/DDBJ whole genome shotgun (WGS) entry which is preliminary data.</text>
</comment>
<evidence type="ECO:0008006" key="4">
    <source>
        <dbReference type="Google" id="ProtNLM"/>
    </source>
</evidence>
<proteinExistence type="predicted"/>
<accession>A0A644WFD1</accession>
<dbReference type="InterPro" id="IPR052698">
    <property type="entry name" value="MoCofactor_Util/Proc"/>
</dbReference>
<evidence type="ECO:0000259" key="2">
    <source>
        <dbReference type="Pfam" id="PF13478"/>
    </source>
</evidence>
<dbReference type="Gene3D" id="3.40.50.720">
    <property type="entry name" value="NAD(P)-binding Rossmann-like Domain"/>
    <property type="match status" value="1"/>
</dbReference>
<dbReference type="InterPro" id="IPR017695">
    <property type="entry name" value="Se-dep_Mo_hydrolase_YqeB"/>
</dbReference>
<feature type="domain" description="XdhC- CoxI" evidence="1">
    <location>
        <begin position="15"/>
        <end position="72"/>
    </location>
</feature>
<dbReference type="PANTHER" id="PTHR30388">
    <property type="entry name" value="ALDEHYDE OXIDOREDUCTASE MOLYBDENUM COFACTOR ASSEMBLY PROTEIN"/>
    <property type="match status" value="1"/>
</dbReference>
<reference evidence="3" key="1">
    <citation type="submission" date="2019-08" db="EMBL/GenBank/DDBJ databases">
        <authorList>
            <person name="Kucharzyk K."/>
            <person name="Murdoch R.W."/>
            <person name="Higgins S."/>
            <person name="Loffler F."/>
        </authorList>
    </citation>
    <scope>NUCLEOTIDE SEQUENCE</scope>
</reference>
<name>A0A644WFD1_9ZZZZ</name>